<dbReference type="SUPFAM" id="SSF55874">
    <property type="entry name" value="ATPase domain of HSP90 chaperone/DNA topoisomerase II/histidine kinase"/>
    <property type="match status" value="1"/>
</dbReference>
<evidence type="ECO:0000256" key="1">
    <source>
        <dbReference type="SAM" id="Phobius"/>
    </source>
</evidence>
<organism evidence="3 4">
    <name type="scientific">Ulvibacterium marinum</name>
    <dbReference type="NCBI Taxonomy" id="2419782"/>
    <lineage>
        <taxon>Bacteria</taxon>
        <taxon>Pseudomonadati</taxon>
        <taxon>Bacteroidota</taxon>
        <taxon>Flavobacteriia</taxon>
        <taxon>Flavobacteriales</taxon>
        <taxon>Flavobacteriaceae</taxon>
        <taxon>Ulvibacterium</taxon>
    </lineage>
</organism>
<accession>A0A3B0C5T5</accession>
<dbReference type="PANTHER" id="PTHR34220:SF7">
    <property type="entry name" value="SENSOR HISTIDINE KINASE YPDA"/>
    <property type="match status" value="1"/>
</dbReference>
<comment type="caution">
    <text evidence="3">The sequence shown here is derived from an EMBL/GenBank/DDBJ whole genome shotgun (WGS) entry which is preliminary data.</text>
</comment>
<feature type="transmembrane region" description="Helical" evidence="1">
    <location>
        <begin position="12"/>
        <end position="33"/>
    </location>
</feature>
<feature type="transmembrane region" description="Helical" evidence="1">
    <location>
        <begin position="91"/>
        <end position="110"/>
    </location>
</feature>
<sequence>MHDLNYHRDFLANLQTNVFAFVPYAVLVYFNLYGLTPRFLLRRKIGAYLVLLVLSIVITTLVSSKYLYFYFSTVNVYIPTAQFFSSFEGRIAIITEIILSLGLSMTLFLIDQWYRKERVLRETEQKRLEMELSLLKNQINPHFLFNSLNSIYIMLGKNLSDGKNMLLQFSELLSYQLYETGKKRISLKVEFENLENYIHIEGIRHKDLVKVTHNFPKNCGDLVISPMLLLPLIENAFKHGQSSQGYAIAIDSEVTSNGVLKFYVENTIANSKKQKPGHARGIGLANVRRRLELIYPNKHSFVTRQLDSKFTVQLEIQLHENEMLNS</sequence>
<evidence type="ECO:0000313" key="4">
    <source>
        <dbReference type="Proteomes" id="UP000276603"/>
    </source>
</evidence>
<reference evidence="3 4" key="1">
    <citation type="submission" date="2018-10" db="EMBL/GenBank/DDBJ databases">
        <title>Ulvibacterium marinum gen. nov., sp. nov., a novel marine bacterium of the family Flavobacteriaceae, isolated from a culture of the green alga Ulva prolifera.</title>
        <authorList>
            <person name="Zhang Z."/>
        </authorList>
    </citation>
    <scope>NUCLEOTIDE SEQUENCE [LARGE SCALE GENOMIC DNA]</scope>
    <source>
        <strain evidence="3 4">CCMM003</strain>
    </source>
</reference>
<keyword evidence="1" id="KW-1133">Transmembrane helix</keyword>
<proteinExistence type="predicted"/>
<protein>
    <recommendedName>
        <fullName evidence="2">Signal transduction histidine kinase internal region domain-containing protein</fullName>
    </recommendedName>
</protein>
<evidence type="ECO:0000313" key="3">
    <source>
        <dbReference type="EMBL" id="RKN79299.1"/>
    </source>
</evidence>
<dbReference type="Gene3D" id="3.30.565.10">
    <property type="entry name" value="Histidine kinase-like ATPase, C-terminal domain"/>
    <property type="match status" value="1"/>
</dbReference>
<dbReference type="Proteomes" id="UP000276603">
    <property type="component" value="Unassembled WGS sequence"/>
</dbReference>
<keyword evidence="1" id="KW-0812">Transmembrane</keyword>
<evidence type="ECO:0000259" key="2">
    <source>
        <dbReference type="Pfam" id="PF06580"/>
    </source>
</evidence>
<dbReference type="EMBL" id="RBCJ01000003">
    <property type="protein sequence ID" value="RKN79299.1"/>
    <property type="molecule type" value="Genomic_DNA"/>
</dbReference>
<dbReference type="InterPro" id="IPR050640">
    <property type="entry name" value="Bact_2-comp_sensor_kinase"/>
</dbReference>
<gene>
    <name evidence="3" type="ORF">D7Z94_13305</name>
</gene>
<dbReference type="InterPro" id="IPR036890">
    <property type="entry name" value="HATPase_C_sf"/>
</dbReference>
<dbReference type="InterPro" id="IPR010559">
    <property type="entry name" value="Sig_transdc_His_kin_internal"/>
</dbReference>
<dbReference type="AlphaFoldDB" id="A0A3B0C5T5"/>
<name>A0A3B0C5T5_9FLAO</name>
<keyword evidence="4" id="KW-1185">Reference proteome</keyword>
<dbReference type="Pfam" id="PF06580">
    <property type="entry name" value="His_kinase"/>
    <property type="match status" value="1"/>
</dbReference>
<keyword evidence="1" id="KW-0472">Membrane</keyword>
<feature type="domain" description="Signal transduction histidine kinase internal region" evidence="2">
    <location>
        <begin position="130"/>
        <end position="207"/>
    </location>
</feature>
<dbReference type="PANTHER" id="PTHR34220">
    <property type="entry name" value="SENSOR HISTIDINE KINASE YPDA"/>
    <property type="match status" value="1"/>
</dbReference>
<dbReference type="GO" id="GO:0016020">
    <property type="term" value="C:membrane"/>
    <property type="evidence" value="ECO:0007669"/>
    <property type="project" value="InterPro"/>
</dbReference>
<feature type="transmembrane region" description="Helical" evidence="1">
    <location>
        <begin position="45"/>
        <end position="71"/>
    </location>
</feature>
<dbReference type="GO" id="GO:0000155">
    <property type="term" value="F:phosphorelay sensor kinase activity"/>
    <property type="evidence" value="ECO:0007669"/>
    <property type="project" value="InterPro"/>
</dbReference>